<dbReference type="Proteomes" id="UP000217790">
    <property type="component" value="Unassembled WGS sequence"/>
</dbReference>
<protein>
    <submittedName>
        <fullName evidence="2">Uncharacterized protein</fullName>
    </submittedName>
</protein>
<keyword evidence="3" id="KW-1185">Reference proteome</keyword>
<feature type="region of interest" description="Disordered" evidence="1">
    <location>
        <begin position="1"/>
        <end position="22"/>
    </location>
</feature>
<feature type="compositionally biased region" description="Pro residues" evidence="1">
    <location>
        <begin position="252"/>
        <end position="261"/>
    </location>
</feature>
<proteinExistence type="predicted"/>
<name>A0A2H3DAC1_ARMGA</name>
<feature type="compositionally biased region" description="Basic and acidic residues" evidence="1">
    <location>
        <begin position="218"/>
        <end position="233"/>
    </location>
</feature>
<accession>A0A2H3DAC1</accession>
<feature type="compositionally biased region" description="Basic and acidic residues" evidence="1">
    <location>
        <begin position="1"/>
        <end position="19"/>
    </location>
</feature>
<feature type="region of interest" description="Disordered" evidence="1">
    <location>
        <begin position="218"/>
        <end position="261"/>
    </location>
</feature>
<sequence>MLTEKTSDPNKPRHGKSEEEMLSLEQAGLAPPPATELPWTSTLPLNEEILLRADTLTPRSLLRCIPTATDPYLGLPQGTGYATYVPGLMMNNEPWRMPSAFSPTNWRSGFKWRGQGRTVFDHFVQDNETFGGFNYDLLLMTEDIPKFYLGNSFPLPDSPPYRRYFGKGTSRLVVGTGDDAMAEGLGTGPAPTMEEGLQQAHDQIVQMHTQQNQLMEELEKLRGKGKEPDRERPPLPNGRQPPYQNPDRFSVPQPPRYDPIN</sequence>
<reference evidence="3" key="1">
    <citation type="journal article" date="2017" name="Nat. Ecol. Evol.">
        <title>Genome expansion and lineage-specific genetic innovations in the forest pathogenic fungi Armillaria.</title>
        <authorList>
            <person name="Sipos G."/>
            <person name="Prasanna A.N."/>
            <person name="Walter M.C."/>
            <person name="O'Connor E."/>
            <person name="Balint B."/>
            <person name="Krizsan K."/>
            <person name="Kiss B."/>
            <person name="Hess J."/>
            <person name="Varga T."/>
            <person name="Slot J."/>
            <person name="Riley R."/>
            <person name="Boka B."/>
            <person name="Rigling D."/>
            <person name="Barry K."/>
            <person name="Lee J."/>
            <person name="Mihaltcheva S."/>
            <person name="LaButti K."/>
            <person name="Lipzen A."/>
            <person name="Waldron R."/>
            <person name="Moloney N.M."/>
            <person name="Sperisen C."/>
            <person name="Kredics L."/>
            <person name="Vagvoelgyi C."/>
            <person name="Patrignani A."/>
            <person name="Fitzpatrick D."/>
            <person name="Nagy I."/>
            <person name="Doyle S."/>
            <person name="Anderson J.B."/>
            <person name="Grigoriev I.V."/>
            <person name="Gueldener U."/>
            <person name="Muensterkoetter M."/>
            <person name="Nagy L.G."/>
        </authorList>
    </citation>
    <scope>NUCLEOTIDE SEQUENCE [LARGE SCALE GENOMIC DNA]</scope>
    <source>
        <strain evidence="3">Ar21-2</strain>
    </source>
</reference>
<dbReference type="AlphaFoldDB" id="A0A2H3DAC1"/>
<evidence type="ECO:0000313" key="2">
    <source>
        <dbReference type="EMBL" id="PBK87798.1"/>
    </source>
</evidence>
<dbReference type="EMBL" id="KZ293676">
    <property type="protein sequence ID" value="PBK87798.1"/>
    <property type="molecule type" value="Genomic_DNA"/>
</dbReference>
<evidence type="ECO:0000313" key="3">
    <source>
        <dbReference type="Proteomes" id="UP000217790"/>
    </source>
</evidence>
<organism evidence="2 3">
    <name type="scientific">Armillaria gallica</name>
    <name type="common">Bulbous honey fungus</name>
    <name type="synonym">Armillaria bulbosa</name>
    <dbReference type="NCBI Taxonomy" id="47427"/>
    <lineage>
        <taxon>Eukaryota</taxon>
        <taxon>Fungi</taxon>
        <taxon>Dikarya</taxon>
        <taxon>Basidiomycota</taxon>
        <taxon>Agaricomycotina</taxon>
        <taxon>Agaricomycetes</taxon>
        <taxon>Agaricomycetidae</taxon>
        <taxon>Agaricales</taxon>
        <taxon>Marasmiineae</taxon>
        <taxon>Physalacriaceae</taxon>
        <taxon>Armillaria</taxon>
    </lineage>
</organism>
<dbReference type="InParanoid" id="A0A2H3DAC1"/>
<evidence type="ECO:0000256" key="1">
    <source>
        <dbReference type="SAM" id="MobiDB-lite"/>
    </source>
</evidence>
<gene>
    <name evidence="2" type="ORF">ARMGADRAFT_1085121</name>
</gene>